<accession>A0ABX8SC04</accession>
<sequence>MSASQLDEFRREVNLSIACGALADVDLPVTSDDGGHPVVVALGGEPLSIVLGRLRAVGWFANLFVRDGDRVRMACVVTEACAIPISGGDMSAPDERPDPSADIAMFLDLVEQTPGGVLLSATLDRRPAFARDAKQVDLTVV</sequence>
<reference evidence="1" key="1">
    <citation type="submission" date="2021-07" db="EMBL/GenBank/DDBJ databases">
        <title>Candidatus Kaistella beijingensis sp. nov. isolated from a municipal wastewater treatment plant is involved in sludge foaming.</title>
        <authorList>
            <person name="Song Y."/>
            <person name="Liu S.-J."/>
        </authorList>
    </citation>
    <scope>NUCLEOTIDE SEQUENCE</scope>
    <source>
        <strain evidence="1">DSM 43998</strain>
    </source>
</reference>
<gene>
    <name evidence="1" type="ORF">KV203_01315</name>
</gene>
<dbReference type="Proteomes" id="UP000887023">
    <property type="component" value="Chromosome"/>
</dbReference>
<keyword evidence="2" id="KW-1185">Reference proteome</keyword>
<evidence type="ECO:0000313" key="2">
    <source>
        <dbReference type="Proteomes" id="UP000887023"/>
    </source>
</evidence>
<proteinExistence type="predicted"/>
<dbReference type="RefSeq" id="WP_066467010.1">
    <property type="nucleotide sequence ID" value="NZ_CBCRUZ010000010.1"/>
</dbReference>
<protein>
    <submittedName>
        <fullName evidence="1">Uncharacterized protein</fullName>
    </submittedName>
</protein>
<organism evidence="1 2">
    <name type="scientific">Skermania pinensis</name>
    <dbReference type="NCBI Taxonomy" id="39122"/>
    <lineage>
        <taxon>Bacteria</taxon>
        <taxon>Bacillati</taxon>
        <taxon>Actinomycetota</taxon>
        <taxon>Actinomycetes</taxon>
        <taxon>Mycobacteriales</taxon>
        <taxon>Gordoniaceae</taxon>
        <taxon>Skermania</taxon>
    </lineage>
</organism>
<dbReference type="EMBL" id="CP079105">
    <property type="protein sequence ID" value="QXQ14120.1"/>
    <property type="molecule type" value="Genomic_DNA"/>
</dbReference>
<name>A0ABX8SC04_9ACTN</name>
<evidence type="ECO:0000313" key="1">
    <source>
        <dbReference type="EMBL" id="QXQ14120.1"/>
    </source>
</evidence>